<organism evidence="4 5">
    <name type="scientific">Candidatus Caccoplasma merdipullorum</name>
    <dbReference type="NCBI Taxonomy" id="2840718"/>
    <lineage>
        <taxon>Bacteria</taxon>
        <taxon>Pseudomonadati</taxon>
        <taxon>Bacteroidota</taxon>
        <taxon>Bacteroidia</taxon>
        <taxon>Bacteroidales</taxon>
        <taxon>Bacteroidaceae</taxon>
        <taxon>Bacteroidaceae incertae sedis</taxon>
        <taxon>Candidatus Caccoplasma</taxon>
    </lineage>
</organism>
<dbReference type="CDD" id="cd05237">
    <property type="entry name" value="UDP_invert_4-6DH_SDR_e"/>
    <property type="match status" value="1"/>
</dbReference>
<dbReference type="InterPro" id="IPR051203">
    <property type="entry name" value="Polysaccharide_Synthase-Rel"/>
</dbReference>
<evidence type="ECO:0000313" key="5">
    <source>
        <dbReference type="Proteomes" id="UP000823636"/>
    </source>
</evidence>
<comment type="caution">
    <text evidence="4">The sequence shown here is derived from an EMBL/GenBank/DDBJ whole genome shotgun (WGS) entry which is preliminary data.</text>
</comment>
<evidence type="ECO:0000313" key="4">
    <source>
        <dbReference type="EMBL" id="MBO8437616.1"/>
    </source>
</evidence>
<name>A0A9D9H5Z4_9BACT</name>
<dbReference type="AlphaFoldDB" id="A0A9D9H5Z4"/>
<evidence type="ECO:0000256" key="1">
    <source>
        <dbReference type="ARBA" id="ARBA00007430"/>
    </source>
</evidence>
<dbReference type="InterPro" id="IPR003869">
    <property type="entry name" value="Polysac_CapD-like"/>
</dbReference>
<protein>
    <submittedName>
        <fullName evidence="4">Polysaccharide biosynthesis protein</fullName>
    </submittedName>
</protein>
<feature type="transmembrane region" description="Helical" evidence="2">
    <location>
        <begin position="50"/>
        <end position="67"/>
    </location>
</feature>
<keyword evidence="2" id="KW-0472">Membrane</keyword>
<keyword evidence="2" id="KW-0812">Transmembrane</keyword>
<feature type="transmembrane region" description="Helical" evidence="2">
    <location>
        <begin position="20"/>
        <end position="38"/>
    </location>
</feature>
<dbReference type="Proteomes" id="UP000823636">
    <property type="component" value="Unassembled WGS sequence"/>
</dbReference>
<feature type="domain" description="Polysaccharide biosynthesis protein CapD-like" evidence="3">
    <location>
        <begin position="267"/>
        <end position="555"/>
    </location>
</feature>
<dbReference type="EMBL" id="JADIMW010000015">
    <property type="protein sequence ID" value="MBO8437616.1"/>
    <property type="molecule type" value="Genomic_DNA"/>
</dbReference>
<evidence type="ECO:0000256" key="2">
    <source>
        <dbReference type="SAM" id="Phobius"/>
    </source>
</evidence>
<feature type="transmembrane region" description="Helical" evidence="2">
    <location>
        <begin position="79"/>
        <end position="99"/>
    </location>
</feature>
<gene>
    <name evidence="4" type="ORF">IAC54_01790</name>
</gene>
<evidence type="ECO:0000259" key="3">
    <source>
        <dbReference type="Pfam" id="PF02719"/>
    </source>
</evidence>
<reference evidence="4" key="1">
    <citation type="submission" date="2020-10" db="EMBL/GenBank/DDBJ databases">
        <authorList>
            <person name="Gilroy R."/>
        </authorList>
    </citation>
    <scope>NUCLEOTIDE SEQUENCE</scope>
    <source>
        <strain evidence="4">G3-4614</strain>
    </source>
</reference>
<dbReference type="Gene3D" id="3.40.50.720">
    <property type="entry name" value="NAD(P)-binding Rossmann-like Domain"/>
    <property type="match status" value="2"/>
</dbReference>
<dbReference type="PANTHER" id="PTHR43318:SF1">
    <property type="entry name" value="POLYSACCHARIDE BIOSYNTHESIS PROTEIN EPSC-RELATED"/>
    <property type="match status" value="1"/>
</dbReference>
<sequence length="608" mass="69157">MRGTLLRMPSYYLMDGFMERFVSTIVVFAASFFIFRTYRGIVRYSGTRDALRLFVSVITAIFTLYIVSEITRHVTGEPIFDSFLMQVILGMLVMLNLAVMRFGIKYLYNEKIAENIKDRTRVMVLGTNPESAILAKKLRDEEQSKYVPVALLQIDNDKSAAFEIDGIPMVKYDPEKVVEIFAKYRCDTMIFEQTHIKALKNGGIDPFLYANIKVMQFYENSIEHRKGDKSISVSSNIQNLQIEDLLERDEIKLDNTQIREYIEGKCVMVTGAAGSIGSEIVRQLSRLNARQIILFDNAETPMHNLYLETKKNGYKDKVVLFIGDIRNKIRLEEAFIKYSPQVVFHAAAYKHVPMMELHPGESVRTNVGGSKNLADMSLKYNVEKFVMISTDKAVNPTNVMGASKRLAEIYVQSLALKIKKENSSSTQFMTTRFGNVLGSNGSVVPLFKEQITEGGPITITDKRIVRYFMTIPEACELVLEAGCIGKGGEIFVFDMGHPVKIYEMAKRMIMLSGLKPYIDIDIVETGLRHGEKLYEEVLNDKESTTATIHEKIMVGKVREYDYNDVSPLIDNLLNIAEHGDSMQIVKKMKEIVPEYISQNSVFEQLDKK</sequence>
<accession>A0A9D9H5Z4</accession>
<dbReference type="InterPro" id="IPR036291">
    <property type="entry name" value="NAD(P)-bd_dom_sf"/>
</dbReference>
<dbReference type="SUPFAM" id="SSF51735">
    <property type="entry name" value="NAD(P)-binding Rossmann-fold domains"/>
    <property type="match status" value="1"/>
</dbReference>
<reference evidence="4" key="2">
    <citation type="journal article" date="2021" name="PeerJ">
        <title>Extensive microbial diversity within the chicken gut microbiome revealed by metagenomics and culture.</title>
        <authorList>
            <person name="Gilroy R."/>
            <person name="Ravi A."/>
            <person name="Getino M."/>
            <person name="Pursley I."/>
            <person name="Horton D.L."/>
            <person name="Alikhan N.F."/>
            <person name="Baker D."/>
            <person name="Gharbi K."/>
            <person name="Hall N."/>
            <person name="Watson M."/>
            <person name="Adriaenssens E.M."/>
            <person name="Foster-Nyarko E."/>
            <person name="Jarju S."/>
            <person name="Secka A."/>
            <person name="Antonio M."/>
            <person name="Oren A."/>
            <person name="Chaudhuri R.R."/>
            <person name="La Ragione R."/>
            <person name="Hildebrand F."/>
            <person name="Pallen M.J."/>
        </authorList>
    </citation>
    <scope>NUCLEOTIDE SEQUENCE</scope>
    <source>
        <strain evidence="4">G3-4614</strain>
    </source>
</reference>
<dbReference type="Pfam" id="PF02719">
    <property type="entry name" value="Polysacc_synt_2"/>
    <property type="match status" value="1"/>
</dbReference>
<proteinExistence type="inferred from homology"/>
<comment type="similarity">
    <text evidence="1">Belongs to the polysaccharide synthase family.</text>
</comment>
<dbReference type="PANTHER" id="PTHR43318">
    <property type="entry name" value="UDP-N-ACETYLGLUCOSAMINE 4,6-DEHYDRATASE"/>
    <property type="match status" value="1"/>
</dbReference>
<keyword evidence="2" id="KW-1133">Transmembrane helix</keyword>